<dbReference type="GO" id="GO:0003964">
    <property type="term" value="F:RNA-directed DNA polymerase activity"/>
    <property type="evidence" value="ECO:0007669"/>
    <property type="project" value="UniProtKB-KW"/>
</dbReference>
<dbReference type="PROSITE" id="PS50878">
    <property type="entry name" value="RT_POL"/>
    <property type="match status" value="1"/>
</dbReference>
<dbReference type="EMBL" id="NBNE01002248">
    <property type="protein sequence ID" value="OWZ11026.1"/>
    <property type="molecule type" value="Genomic_DNA"/>
</dbReference>
<dbReference type="AlphaFoldDB" id="A0A225W005"/>
<keyword evidence="2" id="KW-0548">Nucleotidyltransferase</keyword>
<keyword evidence="2" id="KW-0808">Transferase</keyword>
<reference evidence="3" key="1">
    <citation type="submission" date="2017-03" db="EMBL/GenBank/DDBJ databases">
        <title>Phytopthora megakarya and P. palmivora, two closely related causual agents of cacao black pod achieved similar genome size and gene model numbers by different mechanisms.</title>
        <authorList>
            <person name="Ali S."/>
            <person name="Shao J."/>
            <person name="Larry D.J."/>
            <person name="Kronmiller B."/>
            <person name="Shen D."/>
            <person name="Strem M.D."/>
            <person name="Melnick R.L."/>
            <person name="Guiltinan M.J."/>
            <person name="Tyler B.M."/>
            <person name="Meinhardt L.W."/>
            <person name="Bailey B.A."/>
        </authorList>
    </citation>
    <scope>NUCLEOTIDE SEQUENCE [LARGE SCALE GENOMIC DNA]</scope>
    <source>
        <strain evidence="3">zdho120</strain>
    </source>
</reference>
<dbReference type="Gene3D" id="3.10.10.10">
    <property type="entry name" value="HIV Type 1 Reverse Transcriptase, subunit A, domain 1"/>
    <property type="match status" value="1"/>
</dbReference>
<dbReference type="Pfam" id="PF00078">
    <property type="entry name" value="RVT_1"/>
    <property type="match status" value="1"/>
</dbReference>
<keyword evidence="2" id="KW-0695">RNA-directed DNA polymerase</keyword>
<organism evidence="2 3">
    <name type="scientific">Phytophthora megakarya</name>
    <dbReference type="NCBI Taxonomy" id="4795"/>
    <lineage>
        <taxon>Eukaryota</taxon>
        <taxon>Sar</taxon>
        <taxon>Stramenopiles</taxon>
        <taxon>Oomycota</taxon>
        <taxon>Peronosporomycetes</taxon>
        <taxon>Peronosporales</taxon>
        <taxon>Peronosporaceae</taxon>
        <taxon>Phytophthora</taxon>
    </lineage>
</organism>
<dbReference type="InterPro" id="IPR043502">
    <property type="entry name" value="DNA/RNA_pol_sf"/>
</dbReference>
<dbReference type="CDD" id="cd01647">
    <property type="entry name" value="RT_LTR"/>
    <property type="match status" value="1"/>
</dbReference>
<dbReference type="PANTHER" id="PTHR33064">
    <property type="entry name" value="POL PROTEIN"/>
    <property type="match status" value="1"/>
</dbReference>
<protein>
    <submittedName>
        <fullName evidence="2">Reverse transcriptase</fullName>
    </submittedName>
</protein>
<name>A0A225W005_9STRA</name>
<dbReference type="PANTHER" id="PTHR33064:SF37">
    <property type="entry name" value="RIBONUCLEASE H"/>
    <property type="match status" value="1"/>
</dbReference>
<evidence type="ECO:0000313" key="2">
    <source>
        <dbReference type="EMBL" id="OWZ11026.1"/>
    </source>
</evidence>
<dbReference type="InterPro" id="IPR051320">
    <property type="entry name" value="Viral_Replic_Matur_Polypro"/>
</dbReference>
<evidence type="ECO:0000259" key="1">
    <source>
        <dbReference type="PROSITE" id="PS50878"/>
    </source>
</evidence>
<feature type="domain" description="Reverse transcriptase" evidence="1">
    <location>
        <begin position="333"/>
        <end position="539"/>
    </location>
</feature>
<dbReference type="Proteomes" id="UP000198211">
    <property type="component" value="Unassembled WGS sequence"/>
</dbReference>
<keyword evidence="3" id="KW-1185">Reference proteome</keyword>
<dbReference type="InterPro" id="IPR000477">
    <property type="entry name" value="RT_dom"/>
</dbReference>
<accession>A0A225W005</accession>
<evidence type="ECO:0000313" key="3">
    <source>
        <dbReference type="Proteomes" id="UP000198211"/>
    </source>
</evidence>
<dbReference type="InterPro" id="IPR043128">
    <property type="entry name" value="Rev_trsase/Diguanyl_cyclase"/>
</dbReference>
<dbReference type="SUPFAM" id="SSF56672">
    <property type="entry name" value="DNA/RNA polymerases"/>
    <property type="match status" value="1"/>
</dbReference>
<dbReference type="OrthoDB" id="126691at2759"/>
<dbReference type="Gene3D" id="3.30.70.270">
    <property type="match status" value="2"/>
</dbReference>
<sequence length="680" mass="77198">MVPAGIRLDLAHESICSPDKVRIQLSGRRQLYSDKAKIVNVGKYLRIQAGESVELPLRLRSSIHDKLWITRGDRWVPTISDGPGRTKYVSITNIGDEVLILHQDQWIRIWLAGDHVPRIPGFISIGSRRYMEWQKLALEATTDARSEEMEAKIPLVPAVERTEYETPRAILQRPKATYVASDPLNGKCVTSMSQKMDMDPPPAIEDQPDTSDLDLTWSSDQDYDECVYYHKGSYLYAEDVDSQMAVLPEVSVTTEDVKIEDIQLCGSDNQTSEEIDRLRQRIWKFRHLLIGKGNALSPAARGVVCDIDVGGARSIALKCLQEEAGRLDQGLLSAKMINYSRSPWASPIVVIIKKNGVDIRLCIDYRLVNSLTQLMIYPMPLINDLHEDLESTLWYCPLDMASGFWVVKMTDRARVISAFITPFGLFEWNRMLVGLKHTPQIYQRMIDNALYGLTRIPKSEDHRSTMDVFEDGEPLDPGKPSVLGRRSYIDDILIPTNNWDQLCDRGEGLLEACDKWNLSISVVKSFWGIPKVEYLGHKVSHKGLEANPKDLPALTDLAFPGSLRAMQSFLGSLNNYSRFIEDYAIYASVLYELREIDFAAMMKEAIQAQIQQVLETEDMDQGSQEDQVVDHRKTLDLEAPDPTEVDSRWIHAYRYFNALKAKIATTPILRHLIQIEGPRS</sequence>
<comment type="caution">
    <text evidence="2">The sequence shown here is derived from an EMBL/GenBank/DDBJ whole genome shotgun (WGS) entry which is preliminary data.</text>
</comment>
<proteinExistence type="predicted"/>
<gene>
    <name evidence="2" type="ORF">PHMEG_00016011</name>
</gene>